<evidence type="ECO:0000313" key="9">
    <source>
        <dbReference type="Proteomes" id="UP000314985"/>
    </source>
</evidence>
<feature type="compositionally biased region" description="Low complexity" evidence="7">
    <location>
        <begin position="52"/>
        <end position="67"/>
    </location>
</feature>
<dbReference type="InterPro" id="IPR001727">
    <property type="entry name" value="GDT1-like"/>
</dbReference>
<comment type="similarity">
    <text evidence="2 6">Belongs to the GDT1 family.</text>
</comment>
<organism evidence="8 9">
    <name type="scientific">Sus scrofa</name>
    <name type="common">Pig</name>
    <dbReference type="NCBI Taxonomy" id="9823"/>
    <lineage>
        <taxon>Eukaryota</taxon>
        <taxon>Metazoa</taxon>
        <taxon>Chordata</taxon>
        <taxon>Craniata</taxon>
        <taxon>Vertebrata</taxon>
        <taxon>Euteleostomi</taxon>
        <taxon>Mammalia</taxon>
        <taxon>Eutheria</taxon>
        <taxon>Laurasiatheria</taxon>
        <taxon>Artiodactyla</taxon>
        <taxon>Suina</taxon>
        <taxon>Suidae</taxon>
        <taxon>Sus</taxon>
    </lineage>
</organism>
<accession>A0A4X1TLK1</accession>
<proteinExistence type="inferred from homology"/>
<dbReference type="PROSITE" id="PS01214">
    <property type="entry name" value="UPF0016"/>
    <property type="match status" value="1"/>
</dbReference>
<dbReference type="InterPro" id="IPR049555">
    <property type="entry name" value="GDT1-like_CS"/>
</dbReference>
<protein>
    <recommendedName>
        <fullName evidence="6">GDT1 family protein</fullName>
    </recommendedName>
</protein>
<dbReference type="Pfam" id="PF01169">
    <property type="entry name" value="GDT1"/>
    <property type="match status" value="2"/>
</dbReference>
<evidence type="ECO:0000313" key="8">
    <source>
        <dbReference type="Ensembl" id="ENSSSCP00070016974.1"/>
    </source>
</evidence>
<feature type="transmembrane region" description="Helical" evidence="6">
    <location>
        <begin position="159"/>
        <end position="177"/>
    </location>
</feature>
<dbReference type="GO" id="GO:0046873">
    <property type="term" value="F:metal ion transmembrane transporter activity"/>
    <property type="evidence" value="ECO:0007669"/>
    <property type="project" value="InterPro"/>
</dbReference>
<gene>
    <name evidence="8" type="primary">TMEM165</name>
</gene>
<evidence type="ECO:0000256" key="6">
    <source>
        <dbReference type="RuleBase" id="RU365102"/>
    </source>
</evidence>
<dbReference type="GO" id="GO:0006816">
    <property type="term" value="P:calcium ion transport"/>
    <property type="evidence" value="ECO:0007669"/>
    <property type="project" value="UniProtKB-ARBA"/>
</dbReference>
<feature type="region of interest" description="Disordered" evidence="7">
    <location>
        <begin position="39"/>
        <end position="69"/>
    </location>
</feature>
<evidence type="ECO:0000256" key="3">
    <source>
        <dbReference type="ARBA" id="ARBA00022692"/>
    </source>
</evidence>
<evidence type="ECO:0000256" key="1">
    <source>
        <dbReference type="ARBA" id="ARBA00004141"/>
    </source>
</evidence>
<keyword evidence="3 6" id="KW-0812">Transmembrane</keyword>
<reference evidence="8 9" key="1">
    <citation type="submission" date="2017-08" db="EMBL/GenBank/DDBJ databases">
        <title>USMARCv1.0.</title>
        <authorList>
            <person name="Hannum G.I."/>
            <person name="Koren S."/>
            <person name="Schroeder S.G."/>
            <person name="Chin S.C."/>
            <person name="Nonneman D.J."/>
            <person name="Becker S.A."/>
            <person name="Rosen B.D."/>
            <person name="Bickhart D.M."/>
            <person name="Putnam N.H."/>
            <person name="Green R.E."/>
            <person name="Tuggle C.K."/>
            <person name="Liu H."/>
            <person name="Rohrer G.A."/>
            <person name="Warr A."/>
            <person name="Hall R."/>
            <person name="Kim K."/>
            <person name="Hume D.A."/>
            <person name="Talbot R."/>
            <person name="Chow W."/>
            <person name="Howe K."/>
            <person name="Schwartz A.S."/>
            <person name="Watson M."/>
            <person name="Archibald A.L."/>
            <person name="Phillippy A.M."/>
            <person name="Smith T.P.L."/>
        </authorList>
    </citation>
    <scope>NUCLEOTIDE SEQUENCE [LARGE SCALE GENOMIC DNA]</scope>
</reference>
<feature type="transmembrane region" description="Helical" evidence="6">
    <location>
        <begin position="131"/>
        <end position="153"/>
    </location>
</feature>
<keyword evidence="6" id="KW-0732">Signal</keyword>
<feature type="signal peptide" evidence="6">
    <location>
        <begin position="1"/>
        <end position="35"/>
    </location>
</feature>
<keyword evidence="5 6" id="KW-0472">Membrane</keyword>
<comment type="subcellular location">
    <subcellularLocation>
        <location evidence="1 6">Membrane</location>
        <topology evidence="1 6">Multi-pass membrane protein</topology>
    </subcellularLocation>
</comment>
<evidence type="ECO:0000256" key="5">
    <source>
        <dbReference type="ARBA" id="ARBA00023136"/>
    </source>
</evidence>
<dbReference type="GO" id="GO:0016020">
    <property type="term" value="C:membrane"/>
    <property type="evidence" value="ECO:0007669"/>
    <property type="project" value="UniProtKB-SubCell"/>
</dbReference>
<sequence length="380" mass="41210">MATVAPGSGRSSAPRLLLLLLLLLPLPWAPAGVRAVPDEDLSHRNKEPPAPAQQLQPQPAAAQGPEPARAEKVFTPASPVHTNKEDPATQTNLGFIHAFVAAISVIIVSELGDKTFFIAAIMAMRYNRLTVLAGAMLALGLMTCLSVLFGYATTVIPRLYTYYVSTALFAIFGIRMLREGLKMSPDEGQEELEEVQAELKKKDEEFQRTKLLNGPGDVETEWGDRSQLTTIVLAAREDPYGVAVGGAVGHCLCTGLAVIGGRMVAQKISVRTVTIIGGIVFLAFAFSALFISPDSGDGEIGIDHELLLGFLDYKIHFFTDRHSVEQTLENAGQNHHSLSLTINEEIKIYRLETSGPKLPSYLITVSDLFNTSRSNTAHMN</sequence>
<dbReference type="Proteomes" id="UP000314985">
    <property type="component" value="Chromosome 8"/>
</dbReference>
<evidence type="ECO:0000256" key="4">
    <source>
        <dbReference type="ARBA" id="ARBA00022989"/>
    </source>
</evidence>
<evidence type="ECO:0000256" key="7">
    <source>
        <dbReference type="SAM" id="MobiDB-lite"/>
    </source>
</evidence>
<name>A0A4X1TLK1_PIG</name>
<dbReference type="PANTHER" id="PTHR12608:SF1">
    <property type="entry name" value="TRANSMEMBRANE PROTEIN 165"/>
    <property type="match status" value="1"/>
</dbReference>
<feature type="transmembrane region" description="Helical" evidence="6">
    <location>
        <begin position="93"/>
        <end position="111"/>
    </location>
</feature>
<reference evidence="8" key="2">
    <citation type="submission" date="2025-08" db="UniProtKB">
        <authorList>
            <consortium name="Ensembl"/>
        </authorList>
    </citation>
    <scope>IDENTIFICATION</scope>
</reference>
<dbReference type="PANTHER" id="PTHR12608">
    <property type="entry name" value="TRANSMEMBRANE PROTEIN HTP-1 RELATED"/>
    <property type="match status" value="1"/>
</dbReference>
<comment type="caution">
    <text evidence="6">Lacks conserved residue(s) required for the propagation of feature annotation.</text>
</comment>
<dbReference type="AlphaFoldDB" id="A0A4X1TLK1"/>
<dbReference type="Ensembl" id="ENSSSCT00070020432.1">
    <property type="protein sequence ID" value="ENSSSCP00070016974.1"/>
    <property type="gene ID" value="ENSSSCG00070010508.1"/>
</dbReference>
<feature type="transmembrane region" description="Helical" evidence="6">
    <location>
        <begin position="272"/>
        <end position="291"/>
    </location>
</feature>
<keyword evidence="4 6" id="KW-1133">Transmembrane helix</keyword>
<feature type="chain" id="PRO_5021510298" description="GDT1 family protein" evidence="6">
    <location>
        <begin position="36"/>
        <end position="380"/>
    </location>
</feature>
<evidence type="ECO:0000256" key="2">
    <source>
        <dbReference type="ARBA" id="ARBA00009190"/>
    </source>
</evidence>